<feature type="compositionally biased region" description="Basic and acidic residues" evidence="1">
    <location>
        <begin position="472"/>
        <end position="508"/>
    </location>
</feature>
<dbReference type="OrthoDB" id="5485987at2759"/>
<evidence type="ECO:0000256" key="1">
    <source>
        <dbReference type="SAM" id="MobiDB-lite"/>
    </source>
</evidence>
<sequence>MNFEKDARSLEPPAVGKAAQNNTIEIDDVSNTPVVIHHNAFIAPKSGDGSGQKTLIGADPQHAISLDSSEAEDRMENNVIAINGISDVPAVVHSDSSVTPETGEGSGLRAQSGSSPQNIRPRNVFEVVVFNLTDVEEISDVPVVIHHEPDLTPALVDSGVRRSTGEVELEVSSSPKVSEIKKHTENNVIRKSDNFDVPAVLHPPKSPNASGGDKAVEKDIIAVDDVSGVPAVIGPKYFMVPQSGEGSGPRSTEKVDLNNFYSPEGSAAIKYVGSGVPGGKNNGCPIPPYVKEIGPTPPNAERLKKRVKFLLDDIGFPKPPPTQKNAEINGLGKNTTSDTSVGKGQEQPFLPKYPSPPININGDLFVPLMARENAARRCSHQAMKKEDLDRLIAKHVVAQSNFLSLCRDRDEYPTRHELTVRGFPTDFEFDILDENPVIPFTAAQLDNIIYGLDDAFGMANRNWALERSEVPKVDEETQRMDKKRRLPVDFTKETEAARKGSKDARRELPDDDYYFL</sequence>
<keyword evidence="3" id="KW-1185">Reference proteome</keyword>
<evidence type="ECO:0000313" key="3">
    <source>
        <dbReference type="Proteomes" id="UP000276215"/>
    </source>
</evidence>
<feature type="region of interest" description="Disordered" evidence="1">
    <location>
        <begin position="1"/>
        <end position="22"/>
    </location>
</feature>
<proteinExistence type="predicted"/>
<evidence type="ECO:0000313" key="2">
    <source>
        <dbReference type="EMBL" id="RPA93355.1"/>
    </source>
</evidence>
<name>A0A3N4J5B2_9PEZI</name>
<accession>A0A3N4J5B2</accession>
<organism evidence="2 3">
    <name type="scientific">Choiromyces venosus 120613-1</name>
    <dbReference type="NCBI Taxonomy" id="1336337"/>
    <lineage>
        <taxon>Eukaryota</taxon>
        <taxon>Fungi</taxon>
        <taxon>Dikarya</taxon>
        <taxon>Ascomycota</taxon>
        <taxon>Pezizomycotina</taxon>
        <taxon>Pezizomycetes</taxon>
        <taxon>Pezizales</taxon>
        <taxon>Tuberaceae</taxon>
        <taxon>Choiromyces</taxon>
    </lineage>
</organism>
<gene>
    <name evidence="2" type="ORF">L873DRAFT_1793690</name>
</gene>
<dbReference type="EMBL" id="ML120454">
    <property type="protein sequence ID" value="RPA93355.1"/>
    <property type="molecule type" value="Genomic_DNA"/>
</dbReference>
<feature type="region of interest" description="Disordered" evidence="1">
    <location>
        <begin position="94"/>
        <end position="117"/>
    </location>
</feature>
<reference evidence="2 3" key="1">
    <citation type="journal article" date="2018" name="Nat. Ecol. Evol.">
        <title>Pezizomycetes genomes reveal the molecular basis of ectomycorrhizal truffle lifestyle.</title>
        <authorList>
            <person name="Murat C."/>
            <person name="Payen T."/>
            <person name="Noel B."/>
            <person name="Kuo A."/>
            <person name="Morin E."/>
            <person name="Chen J."/>
            <person name="Kohler A."/>
            <person name="Krizsan K."/>
            <person name="Balestrini R."/>
            <person name="Da Silva C."/>
            <person name="Montanini B."/>
            <person name="Hainaut M."/>
            <person name="Levati E."/>
            <person name="Barry K.W."/>
            <person name="Belfiori B."/>
            <person name="Cichocki N."/>
            <person name="Clum A."/>
            <person name="Dockter R.B."/>
            <person name="Fauchery L."/>
            <person name="Guy J."/>
            <person name="Iotti M."/>
            <person name="Le Tacon F."/>
            <person name="Lindquist E.A."/>
            <person name="Lipzen A."/>
            <person name="Malagnac F."/>
            <person name="Mello A."/>
            <person name="Molinier V."/>
            <person name="Miyauchi S."/>
            <person name="Poulain J."/>
            <person name="Riccioni C."/>
            <person name="Rubini A."/>
            <person name="Sitrit Y."/>
            <person name="Splivallo R."/>
            <person name="Traeger S."/>
            <person name="Wang M."/>
            <person name="Zifcakova L."/>
            <person name="Wipf D."/>
            <person name="Zambonelli A."/>
            <person name="Paolocci F."/>
            <person name="Nowrousian M."/>
            <person name="Ottonello S."/>
            <person name="Baldrian P."/>
            <person name="Spatafora J.W."/>
            <person name="Henrissat B."/>
            <person name="Nagy L.G."/>
            <person name="Aury J.M."/>
            <person name="Wincker P."/>
            <person name="Grigoriev I.V."/>
            <person name="Bonfante P."/>
            <person name="Martin F.M."/>
        </authorList>
    </citation>
    <scope>NUCLEOTIDE SEQUENCE [LARGE SCALE GENOMIC DNA]</scope>
    <source>
        <strain evidence="2 3">120613-1</strain>
    </source>
</reference>
<feature type="region of interest" description="Disordered" evidence="1">
    <location>
        <begin position="472"/>
        <end position="516"/>
    </location>
</feature>
<dbReference type="Proteomes" id="UP000276215">
    <property type="component" value="Unassembled WGS sequence"/>
</dbReference>
<protein>
    <submittedName>
        <fullName evidence="2">Uncharacterized protein</fullName>
    </submittedName>
</protein>
<dbReference type="AlphaFoldDB" id="A0A3N4J5B2"/>